<dbReference type="SUPFAM" id="SSF51735">
    <property type="entry name" value="NAD(P)-binding Rossmann-fold domains"/>
    <property type="match status" value="1"/>
</dbReference>
<name>T1CUB9_9ZZZZ</name>
<comment type="similarity">
    <text evidence="1">Belongs to the short-chain dehydrogenases/reductases (SDR) family.</text>
</comment>
<reference evidence="2" key="2">
    <citation type="journal article" date="2014" name="ISME J.">
        <title>Microbial stratification in low pH oxic and suboxic macroscopic growths along an acid mine drainage.</title>
        <authorList>
            <person name="Mendez-Garcia C."/>
            <person name="Mesa V."/>
            <person name="Sprenger R.R."/>
            <person name="Richter M."/>
            <person name="Diez M.S."/>
            <person name="Solano J."/>
            <person name="Bargiela R."/>
            <person name="Golyshina O.V."/>
            <person name="Manteca A."/>
            <person name="Ramos J.L."/>
            <person name="Gallego J.R."/>
            <person name="Llorente I."/>
            <person name="Martins Dos Santos V.A."/>
            <person name="Jensen O.N."/>
            <person name="Pelaez A.I."/>
            <person name="Sanchez J."/>
            <person name="Ferrer M."/>
        </authorList>
    </citation>
    <scope>NUCLEOTIDE SEQUENCE</scope>
</reference>
<evidence type="ECO:0000256" key="1">
    <source>
        <dbReference type="ARBA" id="ARBA00006484"/>
    </source>
</evidence>
<dbReference type="AlphaFoldDB" id="T1CUB9"/>
<evidence type="ECO:0000313" key="2">
    <source>
        <dbReference type="EMBL" id="EQD72474.1"/>
    </source>
</evidence>
<gene>
    <name evidence="2" type="ORF">B1B_03737</name>
</gene>
<accession>T1CUB9</accession>
<comment type="caution">
    <text evidence="2">The sequence shown here is derived from an EMBL/GenBank/DDBJ whole genome shotgun (WGS) entry which is preliminary data.</text>
</comment>
<dbReference type="Gene3D" id="3.40.50.720">
    <property type="entry name" value="NAD(P)-binding Rossmann-like Domain"/>
    <property type="match status" value="1"/>
</dbReference>
<dbReference type="InterPro" id="IPR002347">
    <property type="entry name" value="SDR_fam"/>
</dbReference>
<protein>
    <submittedName>
        <fullName evidence="2">Short-chain dehydrogenase/reductase SDR</fullName>
    </submittedName>
</protein>
<dbReference type="PANTHER" id="PTHR42760">
    <property type="entry name" value="SHORT-CHAIN DEHYDROGENASES/REDUCTASES FAMILY MEMBER"/>
    <property type="match status" value="1"/>
</dbReference>
<proteinExistence type="inferred from homology"/>
<sequence>MNGILPGYIRTERIDEVAADQARRQGTLVSEEISTLERQIPLGRLGTPDELARTILFLGSDLSPYVTGAMVPVDGGLLRSVG</sequence>
<dbReference type="Pfam" id="PF13561">
    <property type="entry name" value="adh_short_C2"/>
    <property type="match status" value="1"/>
</dbReference>
<reference evidence="2" key="1">
    <citation type="submission" date="2013-08" db="EMBL/GenBank/DDBJ databases">
        <authorList>
            <person name="Mendez C."/>
            <person name="Richter M."/>
            <person name="Ferrer M."/>
            <person name="Sanchez J."/>
        </authorList>
    </citation>
    <scope>NUCLEOTIDE SEQUENCE</scope>
</reference>
<dbReference type="GO" id="GO:0016616">
    <property type="term" value="F:oxidoreductase activity, acting on the CH-OH group of donors, NAD or NADP as acceptor"/>
    <property type="evidence" value="ECO:0007669"/>
    <property type="project" value="TreeGrafter"/>
</dbReference>
<dbReference type="InterPro" id="IPR036291">
    <property type="entry name" value="NAD(P)-bd_dom_sf"/>
</dbReference>
<dbReference type="EMBL" id="AUZY01002316">
    <property type="protein sequence ID" value="EQD72474.1"/>
    <property type="molecule type" value="Genomic_DNA"/>
</dbReference>
<organism evidence="2">
    <name type="scientific">mine drainage metagenome</name>
    <dbReference type="NCBI Taxonomy" id="410659"/>
    <lineage>
        <taxon>unclassified sequences</taxon>
        <taxon>metagenomes</taxon>
        <taxon>ecological metagenomes</taxon>
    </lineage>
</organism>